<proteinExistence type="predicted"/>
<dbReference type="GO" id="GO:0006355">
    <property type="term" value="P:regulation of DNA-templated transcription"/>
    <property type="evidence" value="ECO:0007669"/>
    <property type="project" value="InterPro"/>
</dbReference>
<dbReference type="STRING" id="1193682.BJP25_15450"/>
<keyword evidence="3" id="KW-0804">Transcription</keyword>
<dbReference type="PANTHER" id="PTHR43214">
    <property type="entry name" value="TWO-COMPONENT RESPONSE REGULATOR"/>
    <property type="match status" value="1"/>
</dbReference>
<dbReference type="InterPro" id="IPR000792">
    <property type="entry name" value="Tscrpt_reg_LuxR_C"/>
</dbReference>
<evidence type="ECO:0000256" key="3">
    <source>
        <dbReference type="ARBA" id="ARBA00023163"/>
    </source>
</evidence>
<evidence type="ECO:0000256" key="1">
    <source>
        <dbReference type="ARBA" id="ARBA00023015"/>
    </source>
</evidence>
<evidence type="ECO:0000313" key="6">
    <source>
        <dbReference type="Proteomes" id="UP000186040"/>
    </source>
</evidence>
<dbReference type="SUPFAM" id="SSF46894">
    <property type="entry name" value="C-terminal effector domain of the bipartite response regulators"/>
    <property type="match status" value="1"/>
</dbReference>
<dbReference type="AlphaFoldDB" id="A0A1Q9LNS1"/>
<evidence type="ECO:0000259" key="4">
    <source>
        <dbReference type="PROSITE" id="PS50043"/>
    </source>
</evidence>
<dbReference type="CDD" id="cd06170">
    <property type="entry name" value="LuxR_C_like"/>
    <property type="match status" value="1"/>
</dbReference>
<protein>
    <recommendedName>
        <fullName evidence="4">HTH luxR-type domain-containing protein</fullName>
    </recommendedName>
</protein>
<evidence type="ECO:0000256" key="2">
    <source>
        <dbReference type="ARBA" id="ARBA00023125"/>
    </source>
</evidence>
<organism evidence="5 6">
    <name type="scientific">Actinokineospora bangkokensis</name>
    <dbReference type="NCBI Taxonomy" id="1193682"/>
    <lineage>
        <taxon>Bacteria</taxon>
        <taxon>Bacillati</taxon>
        <taxon>Actinomycetota</taxon>
        <taxon>Actinomycetes</taxon>
        <taxon>Pseudonocardiales</taxon>
        <taxon>Pseudonocardiaceae</taxon>
        <taxon>Actinokineospora</taxon>
    </lineage>
</organism>
<dbReference type="SMART" id="SM00421">
    <property type="entry name" value="HTH_LUXR"/>
    <property type="match status" value="1"/>
</dbReference>
<dbReference type="Gene3D" id="1.10.10.10">
    <property type="entry name" value="Winged helix-like DNA-binding domain superfamily/Winged helix DNA-binding domain"/>
    <property type="match status" value="1"/>
</dbReference>
<dbReference type="InterPro" id="IPR036388">
    <property type="entry name" value="WH-like_DNA-bd_sf"/>
</dbReference>
<dbReference type="GO" id="GO:0003677">
    <property type="term" value="F:DNA binding"/>
    <property type="evidence" value="ECO:0007669"/>
    <property type="project" value="UniProtKB-KW"/>
</dbReference>
<sequence length="184" mass="19892">MLVGVSERITVLATTYRPDAPEFSREIADTILRRGGQVRVVLRSSLTANSAVAGHAQWLAERGAAPRVVDRLPLHAVLIDDSLAVVTEDDQDRLVRDPVAIDALGAAAERHWERAVPVTPLPGRSNRAEQVLRLLAQGLTDEAVARRIGVSVRTVRNEVAVTMTGMDAHSRFQAGVRAAQLGLI</sequence>
<dbReference type="EMBL" id="MKQR01000009">
    <property type="protein sequence ID" value="OLR93661.1"/>
    <property type="molecule type" value="Genomic_DNA"/>
</dbReference>
<reference evidence="5 6" key="1">
    <citation type="submission" date="2016-10" db="EMBL/GenBank/DDBJ databases">
        <title>The Draft Genome Sequence of Actinokineospora bangkokensis 44EHWT reveals the biosynthetic pathway of antifungal compounds Thailandins with unusual extender unit butylmalonyl-CoA.</title>
        <authorList>
            <person name="Greule A."/>
            <person name="Intra B."/>
            <person name="Flemming S."/>
            <person name="Rommel M.G."/>
            <person name="Panbangred W."/>
            <person name="Bechthold A."/>
        </authorList>
    </citation>
    <scope>NUCLEOTIDE SEQUENCE [LARGE SCALE GENOMIC DNA]</scope>
    <source>
        <strain evidence="5 6">44EHW</strain>
    </source>
</reference>
<feature type="domain" description="HTH luxR-type" evidence="4">
    <location>
        <begin position="117"/>
        <end position="182"/>
    </location>
</feature>
<keyword evidence="2" id="KW-0238">DNA-binding</keyword>
<dbReference type="PANTHER" id="PTHR43214:SF24">
    <property type="entry name" value="TRANSCRIPTIONAL REGULATORY PROTEIN NARL-RELATED"/>
    <property type="match status" value="1"/>
</dbReference>
<dbReference type="Pfam" id="PF00196">
    <property type="entry name" value="GerE"/>
    <property type="match status" value="1"/>
</dbReference>
<comment type="caution">
    <text evidence="5">The sequence shown here is derived from an EMBL/GenBank/DDBJ whole genome shotgun (WGS) entry which is preliminary data.</text>
</comment>
<accession>A0A1Q9LNS1</accession>
<name>A0A1Q9LNS1_9PSEU</name>
<dbReference type="InterPro" id="IPR039420">
    <property type="entry name" value="WalR-like"/>
</dbReference>
<dbReference type="Proteomes" id="UP000186040">
    <property type="component" value="Unassembled WGS sequence"/>
</dbReference>
<gene>
    <name evidence="5" type="ORF">BJP25_15450</name>
</gene>
<dbReference type="PROSITE" id="PS50043">
    <property type="entry name" value="HTH_LUXR_2"/>
    <property type="match status" value="1"/>
</dbReference>
<keyword evidence="6" id="KW-1185">Reference proteome</keyword>
<dbReference type="InterPro" id="IPR016032">
    <property type="entry name" value="Sig_transdc_resp-reg_C-effctor"/>
</dbReference>
<keyword evidence="1" id="KW-0805">Transcription regulation</keyword>
<evidence type="ECO:0000313" key="5">
    <source>
        <dbReference type="EMBL" id="OLR93661.1"/>
    </source>
</evidence>